<dbReference type="AlphaFoldDB" id="A0A1H4AI47"/>
<evidence type="ECO:0000313" key="2">
    <source>
        <dbReference type="EMBL" id="SEA35282.1"/>
    </source>
</evidence>
<dbReference type="EMBL" id="FNQN01000005">
    <property type="protein sequence ID" value="SEA35282.1"/>
    <property type="molecule type" value="Genomic_DNA"/>
</dbReference>
<sequence length="133" mass="15868">MKYLVACLLSFLILVTLIPTPFAEAKTCKKYGPSGQVIYYACPEASEKNYRPQWKTTTTRKNGKIVKKEILKDSICYNYPEGSIDYRRCRRQTEDYFEEKCKELKRRYRTTKKPYDREVKIDMESFCRVGRLF</sequence>
<accession>A0A1H4AI47</accession>
<protein>
    <recommendedName>
        <fullName evidence="4">Secreted protein</fullName>
    </recommendedName>
</protein>
<name>A0A1H4AI47_9BACT</name>
<keyword evidence="3" id="KW-1185">Reference proteome</keyword>
<gene>
    <name evidence="2" type="ORF">SAMN05660420_01838</name>
</gene>
<dbReference type="RefSeq" id="WP_092347176.1">
    <property type="nucleotide sequence ID" value="NZ_FNQN01000005.1"/>
</dbReference>
<evidence type="ECO:0000256" key="1">
    <source>
        <dbReference type="SAM" id="SignalP"/>
    </source>
</evidence>
<proteinExistence type="predicted"/>
<dbReference type="STRING" id="37625.SAMN05660420_01838"/>
<feature type="signal peptide" evidence="1">
    <location>
        <begin position="1"/>
        <end position="25"/>
    </location>
</feature>
<keyword evidence="1" id="KW-0732">Signal</keyword>
<dbReference type="OrthoDB" id="7030833at2"/>
<evidence type="ECO:0008006" key="4">
    <source>
        <dbReference type="Google" id="ProtNLM"/>
    </source>
</evidence>
<reference evidence="2 3" key="1">
    <citation type="submission" date="2016-10" db="EMBL/GenBank/DDBJ databases">
        <authorList>
            <person name="de Groot N.N."/>
        </authorList>
    </citation>
    <scope>NUCLEOTIDE SEQUENCE [LARGE SCALE GENOMIC DNA]</scope>
    <source>
        <strain evidence="2 3">DSM 7343</strain>
    </source>
</reference>
<dbReference type="Proteomes" id="UP000199409">
    <property type="component" value="Unassembled WGS sequence"/>
</dbReference>
<organism evidence="2 3">
    <name type="scientific">Desulfuromusa kysingii</name>
    <dbReference type="NCBI Taxonomy" id="37625"/>
    <lineage>
        <taxon>Bacteria</taxon>
        <taxon>Pseudomonadati</taxon>
        <taxon>Thermodesulfobacteriota</taxon>
        <taxon>Desulfuromonadia</taxon>
        <taxon>Desulfuromonadales</taxon>
        <taxon>Geopsychrobacteraceae</taxon>
        <taxon>Desulfuromusa</taxon>
    </lineage>
</organism>
<feature type="chain" id="PRO_5011765355" description="Secreted protein" evidence="1">
    <location>
        <begin position="26"/>
        <end position="133"/>
    </location>
</feature>
<evidence type="ECO:0000313" key="3">
    <source>
        <dbReference type="Proteomes" id="UP000199409"/>
    </source>
</evidence>